<dbReference type="EMBL" id="BAAAYK010000038">
    <property type="protein sequence ID" value="GAA3358010.1"/>
    <property type="molecule type" value="Genomic_DNA"/>
</dbReference>
<name>A0ABP6RRV3_9PSEU</name>
<sequence>MTFLDNGPLVLHENPFALTRTAANPADAALFASPITRMLLSSDGLTTTLLESATGLRTHVRDARHDRVPADAAPTGAADLLRVTAQDELIVRRSTTAAVDGRVLASNQVVARTDVPGAERCLTDGTAPLGLALHAAGTGFRRTVLHVGRRAWHPDPGRPPAAFKTYLIWHQDTPAVAISELFNPEFVPADRTTPGAAR</sequence>
<dbReference type="SUPFAM" id="SSF64288">
    <property type="entry name" value="Chorismate lyase-like"/>
    <property type="match status" value="1"/>
</dbReference>
<evidence type="ECO:0000313" key="2">
    <source>
        <dbReference type="Proteomes" id="UP001500483"/>
    </source>
</evidence>
<gene>
    <name evidence="1" type="ORF">GCM10020366_28370</name>
</gene>
<evidence type="ECO:0008006" key="3">
    <source>
        <dbReference type="Google" id="ProtNLM"/>
    </source>
</evidence>
<dbReference type="InterPro" id="IPR028978">
    <property type="entry name" value="Chorismate_lyase_/UTRA_dom_sf"/>
</dbReference>
<dbReference type="Gene3D" id="3.40.1410.10">
    <property type="entry name" value="Chorismate lyase-like"/>
    <property type="match status" value="1"/>
</dbReference>
<dbReference type="RefSeq" id="WP_344926956.1">
    <property type="nucleotide sequence ID" value="NZ_BAAAYK010000038.1"/>
</dbReference>
<organism evidence="1 2">
    <name type="scientific">Saccharopolyspora gregorii</name>
    <dbReference type="NCBI Taxonomy" id="33914"/>
    <lineage>
        <taxon>Bacteria</taxon>
        <taxon>Bacillati</taxon>
        <taxon>Actinomycetota</taxon>
        <taxon>Actinomycetes</taxon>
        <taxon>Pseudonocardiales</taxon>
        <taxon>Pseudonocardiaceae</taxon>
        <taxon>Saccharopolyspora</taxon>
    </lineage>
</organism>
<protein>
    <recommendedName>
        <fullName evidence="3">Chorismate lyase</fullName>
    </recommendedName>
</protein>
<reference evidence="2" key="1">
    <citation type="journal article" date="2019" name="Int. J. Syst. Evol. Microbiol.">
        <title>The Global Catalogue of Microorganisms (GCM) 10K type strain sequencing project: providing services to taxonomists for standard genome sequencing and annotation.</title>
        <authorList>
            <consortium name="The Broad Institute Genomics Platform"/>
            <consortium name="The Broad Institute Genome Sequencing Center for Infectious Disease"/>
            <person name="Wu L."/>
            <person name="Ma J."/>
        </authorList>
    </citation>
    <scope>NUCLEOTIDE SEQUENCE [LARGE SCALE GENOMIC DNA]</scope>
    <source>
        <strain evidence="2">JCM 9687</strain>
    </source>
</reference>
<dbReference type="Proteomes" id="UP001500483">
    <property type="component" value="Unassembled WGS sequence"/>
</dbReference>
<keyword evidence="2" id="KW-1185">Reference proteome</keyword>
<evidence type="ECO:0000313" key="1">
    <source>
        <dbReference type="EMBL" id="GAA3358010.1"/>
    </source>
</evidence>
<accession>A0ABP6RRV3</accession>
<comment type="caution">
    <text evidence="1">The sequence shown here is derived from an EMBL/GenBank/DDBJ whole genome shotgun (WGS) entry which is preliminary data.</text>
</comment>
<proteinExistence type="predicted"/>